<evidence type="ECO:0000313" key="2">
    <source>
        <dbReference type="Proteomes" id="UP001597400"/>
    </source>
</evidence>
<evidence type="ECO:0008006" key="3">
    <source>
        <dbReference type="Google" id="ProtNLM"/>
    </source>
</evidence>
<reference evidence="2" key="1">
    <citation type="journal article" date="2019" name="Int. J. Syst. Evol. Microbiol.">
        <title>The Global Catalogue of Microorganisms (GCM) 10K type strain sequencing project: providing services to taxonomists for standard genome sequencing and annotation.</title>
        <authorList>
            <consortium name="The Broad Institute Genomics Platform"/>
            <consortium name="The Broad Institute Genome Sequencing Center for Infectious Disease"/>
            <person name="Wu L."/>
            <person name="Ma J."/>
        </authorList>
    </citation>
    <scope>NUCLEOTIDE SEQUENCE [LARGE SCALE GENOMIC DNA]</scope>
    <source>
        <strain evidence="2">CGMCC 1.12702</strain>
    </source>
</reference>
<proteinExistence type="predicted"/>
<dbReference type="SUPFAM" id="SSF53756">
    <property type="entry name" value="UDP-Glycosyltransferase/glycogen phosphorylase"/>
    <property type="match status" value="1"/>
</dbReference>
<accession>A0ABW4TV99</accession>
<name>A0ABW4TV99_9SPHN</name>
<protein>
    <recommendedName>
        <fullName evidence="3">Glycosyl transferase</fullName>
    </recommendedName>
</protein>
<comment type="caution">
    <text evidence="1">The sequence shown here is derived from an EMBL/GenBank/DDBJ whole genome shotgun (WGS) entry which is preliminary data.</text>
</comment>
<organism evidence="1 2">
    <name type="scientific">Sphingomonas arantia</name>
    <dbReference type="NCBI Taxonomy" id="1460676"/>
    <lineage>
        <taxon>Bacteria</taxon>
        <taxon>Pseudomonadati</taxon>
        <taxon>Pseudomonadota</taxon>
        <taxon>Alphaproteobacteria</taxon>
        <taxon>Sphingomonadales</taxon>
        <taxon>Sphingomonadaceae</taxon>
        <taxon>Sphingomonas</taxon>
    </lineage>
</organism>
<dbReference type="InterPro" id="IPR043148">
    <property type="entry name" value="TagF_C"/>
</dbReference>
<dbReference type="Gene3D" id="3.40.50.12580">
    <property type="match status" value="1"/>
</dbReference>
<dbReference type="Proteomes" id="UP001597400">
    <property type="component" value="Unassembled WGS sequence"/>
</dbReference>
<sequence>MGRTRITDVAVLWLGEPLLIPHLWPIVDALARERPDLTIDLWVSTSMHEALVMSWLQPHHAGLRIRRAPGFVHIAAFAPGQVVPLPPKIPMLARLAGYLAWTKVVLCAEQTSLWLPKMVPFLPPFIFTVHGAGPLNCSRARLSYAHRILIPSALDIPQHLAQGVAADRIVVTGYAKCSFVGGRPARALFGDDRPVLLYAPHWQGHRSSWPAWGAAIVRMLAEQREWNVILAPHQRMFERAPEAKALIEAAGAAEHVHVDTGSFATVDGSYTGAADLYLGDTSSQILEYIARPRPCVLLRPPGLRWDASGSGDYWGCGAVVESLGDLTGALAEAGARHGAYRAFQVDLAAAALGECGPAAPLNGARAIAAVVDRRCRVPRAELVATPS</sequence>
<dbReference type="EMBL" id="JBHUGS010000001">
    <property type="protein sequence ID" value="MFD1949866.1"/>
    <property type="molecule type" value="Genomic_DNA"/>
</dbReference>
<gene>
    <name evidence="1" type="ORF">ACFSGX_03665</name>
</gene>
<dbReference type="RefSeq" id="WP_380927557.1">
    <property type="nucleotide sequence ID" value="NZ_JBHUGS010000001.1"/>
</dbReference>
<evidence type="ECO:0000313" key="1">
    <source>
        <dbReference type="EMBL" id="MFD1949866.1"/>
    </source>
</evidence>
<keyword evidence="2" id="KW-1185">Reference proteome</keyword>